<feature type="region of interest" description="Disordered" evidence="4">
    <location>
        <begin position="197"/>
        <end position="228"/>
    </location>
</feature>
<evidence type="ECO:0000313" key="6">
    <source>
        <dbReference type="EMBL" id="KAK6158041.1"/>
    </source>
</evidence>
<protein>
    <recommendedName>
        <fullName evidence="5">CAF17 C-terminal domain-containing protein</fullName>
    </recommendedName>
</protein>
<dbReference type="PANTHER" id="PTHR22602:SF0">
    <property type="entry name" value="TRANSFERASE CAF17, MITOCHONDRIAL-RELATED"/>
    <property type="match status" value="1"/>
</dbReference>
<dbReference type="NCBIfam" id="TIGR03317">
    <property type="entry name" value="ygfZ_signature"/>
    <property type="match status" value="1"/>
</dbReference>
<proteinExistence type="predicted"/>
<sequence length="419" mass="46242">MYGTKSFLRFLNSNICNRRKLFSTQTPLQSGGPLACLLKTRSVIRFKGPETIKFLQGLVTNDVRSLDEPEPAAENGITPNMPVVVTPPVYAAMLTPQGRFLYDFFLYRPPRPDEKLDRTGSGPGPDSGELEIYADVDGSVLDELLATLKRQRGHHMSIPLKEASNHNRYRLRSKVDIENVAEDFSCWQRFGGNLANDSSSMEDPEADSVGWGGTVDHSGSSSSQGSSLGWHWNKDPRLACLGYRGIFPSNATPPVVEADKETDEGNFLLWRLEKGVAEGSAEIPKGEAIPLEYNLAGLNAISFDKGCYIGQELIARTHHRGVIRKRLIPLRFLNDSGKEVEQKVSPGSEVIDTASQKKAGTVTTALGSRGLGLLRLEEAFKGTDSLTIKGQEDVKVETIRPKWWPSEWFLDHQQQSAAA</sequence>
<comment type="subcellular location">
    <subcellularLocation>
        <location evidence="1">Mitochondrion</location>
    </subcellularLocation>
</comment>
<feature type="domain" description="CAF17 C-terminal" evidence="5">
    <location>
        <begin position="324"/>
        <end position="405"/>
    </location>
</feature>
<comment type="caution">
    <text evidence="6">The sequence shown here is derived from an EMBL/GenBank/DDBJ whole genome shotgun (WGS) entry which is preliminary data.</text>
</comment>
<dbReference type="InterPro" id="IPR045179">
    <property type="entry name" value="YgfZ/GcvT"/>
</dbReference>
<keyword evidence="2" id="KW-0809">Transit peptide</keyword>
<evidence type="ECO:0000256" key="1">
    <source>
        <dbReference type="ARBA" id="ARBA00004173"/>
    </source>
</evidence>
<organism evidence="6 7">
    <name type="scientific">Rehmannia glutinosa</name>
    <name type="common">Chinese foxglove</name>
    <dbReference type="NCBI Taxonomy" id="99300"/>
    <lineage>
        <taxon>Eukaryota</taxon>
        <taxon>Viridiplantae</taxon>
        <taxon>Streptophyta</taxon>
        <taxon>Embryophyta</taxon>
        <taxon>Tracheophyta</taxon>
        <taxon>Spermatophyta</taxon>
        <taxon>Magnoliopsida</taxon>
        <taxon>eudicotyledons</taxon>
        <taxon>Gunneridae</taxon>
        <taxon>Pentapetalae</taxon>
        <taxon>asterids</taxon>
        <taxon>lamiids</taxon>
        <taxon>Lamiales</taxon>
        <taxon>Orobanchaceae</taxon>
        <taxon>Rehmannieae</taxon>
        <taxon>Rehmannia</taxon>
    </lineage>
</organism>
<dbReference type="InterPro" id="IPR057460">
    <property type="entry name" value="CAF17_C"/>
</dbReference>
<accession>A0ABR0XGF6</accession>
<reference evidence="6 7" key="1">
    <citation type="journal article" date="2021" name="Comput. Struct. Biotechnol. J.">
        <title>De novo genome assembly of the potent medicinal plant Rehmannia glutinosa using nanopore technology.</title>
        <authorList>
            <person name="Ma L."/>
            <person name="Dong C."/>
            <person name="Song C."/>
            <person name="Wang X."/>
            <person name="Zheng X."/>
            <person name="Niu Y."/>
            <person name="Chen S."/>
            <person name="Feng W."/>
        </authorList>
    </citation>
    <scope>NUCLEOTIDE SEQUENCE [LARGE SCALE GENOMIC DNA]</scope>
    <source>
        <strain evidence="6">DH-2019</strain>
    </source>
</reference>
<dbReference type="Pfam" id="PF25455">
    <property type="entry name" value="Beta-barrel_CAF17_C"/>
    <property type="match status" value="1"/>
</dbReference>
<evidence type="ECO:0000256" key="4">
    <source>
        <dbReference type="SAM" id="MobiDB-lite"/>
    </source>
</evidence>
<name>A0ABR0XGF6_REHGL</name>
<dbReference type="InterPro" id="IPR017703">
    <property type="entry name" value="YgfZ/GCV_T_CS"/>
</dbReference>
<keyword evidence="3" id="KW-0496">Mitochondrion</keyword>
<evidence type="ECO:0000259" key="5">
    <source>
        <dbReference type="Pfam" id="PF25455"/>
    </source>
</evidence>
<dbReference type="InterPro" id="IPR027266">
    <property type="entry name" value="TrmE/GcvT-like"/>
</dbReference>
<feature type="compositionally biased region" description="Low complexity" evidence="4">
    <location>
        <begin position="218"/>
        <end position="228"/>
    </location>
</feature>
<dbReference type="SUPFAM" id="SSF103025">
    <property type="entry name" value="Folate-binding domain"/>
    <property type="match status" value="1"/>
</dbReference>
<evidence type="ECO:0000256" key="2">
    <source>
        <dbReference type="ARBA" id="ARBA00022946"/>
    </source>
</evidence>
<keyword evidence="7" id="KW-1185">Reference proteome</keyword>
<gene>
    <name evidence="6" type="ORF">DH2020_005355</name>
</gene>
<dbReference type="Proteomes" id="UP001318860">
    <property type="component" value="Unassembled WGS sequence"/>
</dbReference>
<dbReference type="Gene3D" id="3.30.1360.120">
    <property type="entry name" value="Probable tRNA modification gtpase trme, domain 1"/>
    <property type="match status" value="1"/>
</dbReference>
<dbReference type="EMBL" id="JABTTQ020000004">
    <property type="protein sequence ID" value="KAK6158041.1"/>
    <property type="molecule type" value="Genomic_DNA"/>
</dbReference>
<dbReference type="PANTHER" id="PTHR22602">
    <property type="entry name" value="TRANSFERASE CAF17, MITOCHONDRIAL-RELATED"/>
    <property type="match status" value="1"/>
</dbReference>
<evidence type="ECO:0000313" key="7">
    <source>
        <dbReference type="Proteomes" id="UP001318860"/>
    </source>
</evidence>
<evidence type="ECO:0000256" key="3">
    <source>
        <dbReference type="ARBA" id="ARBA00023128"/>
    </source>
</evidence>